<gene>
    <name evidence="1" type="ORF">SVUK_LOCUS13298</name>
</gene>
<organism evidence="1 2">
    <name type="scientific">Strongylus vulgaris</name>
    <name type="common">Blood worm</name>
    <dbReference type="NCBI Taxonomy" id="40348"/>
    <lineage>
        <taxon>Eukaryota</taxon>
        <taxon>Metazoa</taxon>
        <taxon>Ecdysozoa</taxon>
        <taxon>Nematoda</taxon>
        <taxon>Chromadorea</taxon>
        <taxon>Rhabditida</taxon>
        <taxon>Rhabditina</taxon>
        <taxon>Rhabditomorpha</taxon>
        <taxon>Strongyloidea</taxon>
        <taxon>Strongylidae</taxon>
        <taxon>Strongylus</taxon>
    </lineage>
</organism>
<keyword evidence="2" id="KW-1185">Reference proteome</keyword>
<evidence type="ECO:0000313" key="1">
    <source>
        <dbReference type="EMBL" id="VDM78300.1"/>
    </source>
</evidence>
<evidence type="ECO:0000313" key="2">
    <source>
        <dbReference type="Proteomes" id="UP000270094"/>
    </source>
</evidence>
<dbReference type="AlphaFoldDB" id="A0A3P7IYR1"/>
<accession>A0A3P7IYR1</accession>
<name>A0A3P7IYR1_STRVU</name>
<dbReference type="Proteomes" id="UP000270094">
    <property type="component" value="Unassembled WGS sequence"/>
</dbReference>
<sequence length="152" mass="17852">MNGTGADEVELHQLAKEIIMYGDDEAKVQRLYDEFLENKSDEYKDAFMKNFLHEKRLNYVKERVGKLLGYYLTKEQIRKVRLVLEQEAEKGSSQEDVIAAVKKEVAKEIGERKAEKAVNRVIKDLRILGKRYVGWIEKAEKLFYSMVKHDEH</sequence>
<proteinExistence type="predicted"/>
<protein>
    <submittedName>
        <fullName evidence="1">Uncharacterized protein</fullName>
    </submittedName>
</protein>
<reference evidence="1 2" key="1">
    <citation type="submission" date="2018-11" db="EMBL/GenBank/DDBJ databases">
        <authorList>
            <consortium name="Pathogen Informatics"/>
        </authorList>
    </citation>
    <scope>NUCLEOTIDE SEQUENCE [LARGE SCALE GENOMIC DNA]</scope>
</reference>
<dbReference type="EMBL" id="UYYB01101505">
    <property type="protein sequence ID" value="VDM78300.1"/>
    <property type="molecule type" value="Genomic_DNA"/>
</dbReference>
<dbReference type="OrthoDB" id="5816129at2759"/>